<dbReference type="EMBL" id="MLCF01000032">
    <property type="protein sequence ID" value="OIV38063.1"/>
    <property type="molecule type" value="Genomic_DNA"/>
</dbReference>
<feature type="compositionally biased region" description="Low complexity" evidence="1">
    <location>
        <begin position="587"/>
        <end position="607"/>
    </location>
</feature>
<name>A0A1J7BH97_9ACTN</name>
<dbReference type="GO" id="GO:0016758">
    <property type="term" value="F:hexosyltransferase activity"/>
    <property type="evidence" value="ECO:0007669"/>
    <property type="project" value="UniProtKB-ARBA"/>
</dbReference>
<dbReference type="PANTHER" id="PTHR22916">
    <property type="entry name" value="GLYCOSYLTRANSFERASE"/>
    <property type="match status" value="1"/>
</dbReference>
<feature type="region of interest" description="Disordered" evidence="1">
    <location>
        <begin position="587"/>
        <end position="615"/>
    </location>
</feature>
<feature type="domain" description="Glycosyltransferase 2-like" evidence="2">
    <location>
        <begin position="4"/>
        <end position="122"/>
    </location>
</feature>
<proteinExistence type="predicted"/>
<dbReference type="Pfam" id="PF22181">
    <property type="entry name" value="TarS_linker"/>
    <property type="match status" value="1"/>
</dbReference>
<dbReference type="CDD" id="cd00761">
    <property type="entry name" value="Glyco_tranf_GTA_type"/>
    <property type="match status" value="1"/>
</dbReference>
<dbReference type="Pfam" id="PF00535">
    <property type="entry name" value="Glycos_transf_2"/>
    <property type="match status" value="1"/>
</dbReference>
<dbReference type="Gene3D" id="3.90.550.10">
    <property type="entry name" value="Spore Coat Polysaccharide Biosynthesis Protein SpsA, Chain A"/>
    <property type="match status" value="1"/>
</dbReference>
<dbReference type="AlphaFoldDB" id="A0A1J7BH97"/>
<dbReference type="PANTHER" id="PTHR22916:SF3">
    <property type="entry name" value="UDP-GLCNAC:BETAGAL BETA-1,3-N-ACETYLGLUCOSAMINYLTRANSFERASE-LIKE PROTEIN 1"/>
    <property type="match status" value="1"/>
</dbReference>
<dbReference type="SUPFAM" id="SSF53448">
    <property type="entry name" value="Nucleotide-diphospho-sugar transferases"/>
    <property type="match status" value="1"/>
</dbReference>
<dbReference type="Proteomes" id="UP000243342">
    <property type="component" value="Unassembled WGS sequence"/>
</dbReference>
<evidence type="ECO:0000313" key="5">
    <source>
        <dbReference type="Proteomes" id="UP000243342"/>
    </source>
</evidence>
<evidence type="ECO:0000256" key="1">
    <source>
        <dbReference type="SAM" id="MobiDB-lite"/>
    </source>
</evidence>
<dbReference type="InterPro" id="IPR029044">
    <property type="entry name" value="Nucleotide-diphossugar_trans"/>
</dbReference>
<evidence type="ECO:0000313" key="4">
    <source>
        <dbReference type="EMBL" id="OIV38063.1"/>
    </source>
</evidence>
<accession>A0A1J7BH97</accession>
<feature type="domain" description="TarS/TarP linker" evidence="3">
    <location>
        <begin position="220"/>
        <end position="318"/>
    </location>
</feature>
<dbReference type="InterPro" id="IPR054028">
    <property type="entry name" value="TarS/TarP_linker"/>
</dbReference>
<evidence type="ECO:0008006" key="6">
    <source>
        <dbReference type="Google" id="ProtNLM"/>
    </source>
</evidence>
<reference evidence="4 5" key="1">
    <citation type="submission" date="2016-10" db="EMBL/GenBank/DDBJ databases">
        <title>Genome sequence of Streptomyces gilvigriseus MUSC 26.</title>
        <authorList>
            <person name="Lee L.-H."/>
            <person name="Ser H.-L."/>
        </authorList>
    </citation>
    <scope>NUCLEOTIDE SEQUENCE [LARGE SCALE GENOMIC DNA]</scope>
    <source>
        <strain evidence="4 5">MUSC 26</strain>
    </source>
</reference>
<organism evidence="4 5">
    <name type="scientific">Mangrovactinospora gilvigrisea</name>
    <dbReference type="NCBI Taxonomy" id="1428644"/>
    <lineage>
        <taxon>Bacteria</taxon>
        <taxon>Bacillati</taxon>
        <taxon>Actinomycetota</taxon>
        <taxon>Actinomycetes</taxon>
        <taxon>Kitasatosporales</taxon>
        <taxon>Streptomycetaceae</taxon>
        <taxon>Mangrovactinospora</taxon>
    </lineage>
</organism>
<dbReference type="InterPro" id="IPR001173">
    <property type="entry name" value="Glyco_trans_2-like"/>
</dbReference>
<gene>
    <name evidence="4" type="ORF">BIV57_07820</name>
</gene>
<evidence type="ECO:0000259" key="3">
    <source>
        <dbReference type="Pfam" id="PF22181"/>
    </source>
</evidence>
<comment type="caution">
    <text evidence="4">The sequence shown here is derived from an EMBL/GenBank/DDBJ whole genome shotgun (WGS) entry which is preliminary data.</text>
</comment>
<dbReference type="STRING" id="1428644.BIV57_07820"/>
<protein>
    <recommendedName>
        <fullName evidence="6">Glycosyltransferase 2-like domain-containing protein</fullName>
    </recommendedName>
</protein>
<dbReference type="RefSeq" id="WP_071655980.1">
    <property type="nucleotide sequence ID" value="NZ_MLCF01000032.1"/>
</dbReference>
<evidence type="ECO:0000259" key="2">
    <source>
        <dbReference type="Pfam" id="PF00535"/>
    </source>
</evidence>
<sequence length="665" mass="71618">MRISIVVPTYNTGPYLERLVDSLLAQSLGRDRFEVVFVDDGSTDGTPARLAELAAEHEFVTLHREPNSGWPGRPRNVGMAHARGDYILFLDHDDVLGREALERMLDHADRHRSDVLVPKVSSTMVRPRSLFRETVGAVTLDRMPELMDSLSPHKMFRRAFLEAHALRFPEGPWILEDQLFVSAAYLAAESIGIVGDYPCYYWLRRDDEGNSTRFRFDPRHDFFGNLRTVVAQVRDSGLPADVRDALLHRHLRGEVLSRASEPELLHVESPLREERFEAARKVMAEEFPPSVVDALPGLLRLRAELLAGGDLEGAAELAGRMAGVRAETHVEGVRWSADGVLEADVVVGLRHGEERGGGPVVLERDGADADGAGWLLDPALREGWAVPEPLHRSFGELVVKDRDRGDWWYPLDGGALAVRLDPAGEGRVRPVAAGRLRFDPRVLAGGGPAPRGVHDVWAVVGLLGVERFVRLTLPDAEPSAAAGAPAVVDGRAVLPYWTANRQLAVDVGEKQRRLGRELGTAAAPQGARRGGRRGDRVELPLEAAAFGGGAGGAGAAAGVRGVLVGGREVRGARLAAGEDGRAVLSLPSRLASGSSPGSSSGTALPSGRHTVELPGADRPVGYAVAVDGRLVWAAQPGYRPTLRERLAANPAARAARGAMRKAAGR</sequence>
<keyword evidence="5" id="KW-1185">Reference proteome</keyword>